<sequence>MRSYRLRCLVAAPPLVISSLAIGPAAFARSAPDAVPAASCQVVANKSAPGTVVFDFQGFNGPFVLTNKDAGTSTTLTGFGTDLHYSGGEKPGIYTATPAGGPSVTCTGNGAAAEAEGEGDQAKAQEQFRTGYQQGLRDTLATCEKNPPKNLAPDPNWQSGYDKGAATALGSKRCTDNG</sequence>
<dbReference type="RefSeq" id="WP_322871592.1">
    <property type="nucleotide sequence ID" value="NZ_CP108057.1"/>
</dbReference>
<evidence type="ECO:0000313" key="4">
    <source>
        <dbReference type="Proteomes" id="UP001432075"/>
    </source>
</evidence>
<dbReference type="Proteomes" id="UP001432075">
    <property type="component" value="Chromosome"/>
</dbReference>
<proteinExistence type="predicted"/>
<protein>
    <recommendedName>
        <fullName evidence="5">Secreted protein</fullName>
    </recommendedName>
</protein>
<evidence type="ECO:0000256" key="1">
    <source>
        <dbReference type="SAM" id="MobiDB-lite"/>
    </source>
</evidence>
<feature type="region of interest" description="Disordered" evidence="1">
    <location>
        <begin position="142"/>
        <end position="178"/>
    </location>
</feature>
<evidence type="ECO:0008006" key="5">
    <source>
        <dbReference type="Google" id="ProtNLM"/>
    </source>
</evidence>
<reference evidence="3" key="1">
    <citation type="submission" date="2022-10" db="EMBL/GenBank/DDBJ databases">
        <title>The complete genomes of actinobacterial strains from the NBC collection.</title>
        <authorList>
            <person name="Joergensen T.S."/>
            <person name="Alvarez Arevalo M."/>
            <person name="Sterndorff E.B."/>
            <person name="Faurdal D."/>
            <person name="Vuksanovic O."/>
            <person name="Mourched A.-S."/>
            <person name="Charusanti P."/>
            <person name="Shaw S."/>
            <person name="Blin K."/>
            <person name="Weber T."/>
        </authorList>
    </citation>
    <scope>NUCLEOTIDE SEQUENCE</scope>
    <source>
        <strain evidence="3">NBC_00283</strain>
    </source>
</reference>
<name>A0ABZ1RDX7_9ACTN</name>
<gene>
    <name evidence="3" type="ORF">OHU17_02360</name>
</gene>
<keyword evidence="4" id="KW-1185">Reference proteome</keyword>
<accession>A0ABZ1RDX7</accession>
<feature type="chain" id="PRO_5046017062" description="Secreted protein" evidence="2">
    <location>
        <begin position="29"/>
        <end position="178"/>
    </location>
</feature>
<feature type="signal peptide" evidence="2">
    <location>
        <begin position="1"/>
        <end position="28"/>
    </location>
</feature>
<evidence type="ECO:0000256" key="2">
    <source>
        <dbReference type="SAM" id="SignalP"/>
    </source>
</evidence>
<evidence type="ECO:0000313" key="3">
    <source>
        <dbReference type="EMBL" id="WUO44734.1"/>
    </source>
</evidence>
<organism evidence="3 4">
    <name type="scientific">Streptomyces goshikiensis</name>
    <dbReference type="NCBI Taxonomy" id="1942"/>
    <lineage>
        <taxon>Bacteria</taxon>
        <taxon>Bacillati</taxon>
        <taxon>Actinomycetota</taxon>
        <taxon>Actinomycetes</taxon>
        <taxon>Kitasatosporales</taxon>
        <taxon>Streptomycetaceae</taxon>
        <taxon>Streptomyces</taxon>
    </lineage>
</organism>
<dbReference type="EMBL" id="CP108057">
    <property type="protein sequence ID" value="WUO44734.1"/>
    <property type="molecule type" value="Genomic_DNA"/>
</dbReference>
<keyword evidence="2" id="KW-0732">Signal</keyword>